<dbReference type="GO" id="GO:0098797">
    <property type="term" value="C:plasma membrane protein complex"/>
    <property type="evidence" value="ECO:0007669"/>
    <property type="project" value="TreeGrafter"/>
</dbReference>
<evidence type="ECO:0000313" key="10">
    <source>
        <dbReference type="Proteomes" id="UP000321379"/>
    </source>
</evidence>
<keyword evidence="3" id="KW-1003">Cell membrane</keyword>
<evidence type="ECO:0000313" key="9">
    <source>
        <dbReference type="EMBL" id="TXN31888.1"/>
    </source>
</evidence>
<evidence type="ECO:0000259" key="8">
    <source>
        <dbReference type="Pfam" id="PF02687"/>
    </source>
</evidence>
<reference evidence="9 10" key="1">
    <citation type="submission" date="2019-08" db="EMBL/GenBank/DDBJ databases">
        <title>Bacterial whole genome sequence for Glaciihabitans sp. CHu50b-6-2.</title>
        <authorList>
            <person name="Jin L."/>
        </authorList>
    </citation>
    <scope>NUCLEOTIDE SEQUENCE [LARGE SCALE GENOMIC DNA]</scope>
    <source>
        <strain evidence="9 10">CHu50b-6-2</strain>
    </source>
</reference>
<organism evidence="9 10">
    <name type="scientific">Lacisediminihabitans profunda</name>
    <dbReference type="NCBI Taxonomy" id="2594790"/>
    <lineage>
        <taxon>Bacteria</taxon>
        <taxon>Bacillati</taxon>
        <taxon>Actinomycetota</taxon>
        <taxon>Actinomycetes</taxon>
        <taxon>Micrococcales</taxon>
        <taxon>Microbacteriaceae</taxon>
        <taxon>Lacisediminihabitans</taxon>
    </lineage>
</organism>
<feature type="transmembrane region" description="Helical" evidence="7">
    <location>
        <begin position="329"/>
        <end position="352"/>
    </location>
</feature>
<evidence type="ECO:0000256" key="1">
    <source>
        <dbReference type="ARBA" id="ARBA00004651"/>
    </source>
</evidence>
<feature type="transmembrane region" description="Helical" evidence="7">
    <location>
        <begin position="24"/>
        <end position="48"/>
    </location>
</feature>
<accession>A0A5C8UW57</accession>
<dbReference type="PANTHER" id="PTHR30489">
    <property type="entry name" value="LIPOPROTEIN-RELEASING SYSTEM TRANSMEMBRANE PROTEIN LOLE"/>
    <property type="match status" value="1"/>
</dbReference>
<dbReference type="InterPro" id="IPR003838">
    <property type="entry name" value="ABC3_permease_C"/>
</dbReference>
<feature type="transmembrane region" description="Helical" evidence="7">
    <location>
        <begin position="279"/>
        <end position="301"/>
    </location>
</feature>
<evidence type="ECO:0000256" key="7">
    <source>
        <dbReference type="SAM" id="Phobius"/>
    </source>
</evidence>
<evidence type="ECO:0000256" key="6">
    <source>
        <dbReference type="ARBA" id="ARBA00023136"/>
    </source>
</evidence>
<dbReference type="AlphaFoldDB" id="A0A5C8UW57"/>
<evidence type="ECO:0000256" key="2">
    <source>
        <dbReference type="ARBA" id="ARBA00005236"/>
    </source>
</evidence>
<dbReference type="InterPro" id="IPR051447">
    <property type="entry name" value="Lipoprotein-release_system"/>
</dbReference>
<dbReference type="GO" id="GO:0044874">
    <property type="term" value="P:lipoprotein localization to outer membrane"/>
    <property type="evidence" value="ECO:0007669"/>
    <property type="project" value="TreeGrafter"/>
</dbReference>
<sequence length="406" mass="43008">MTRVGRSLRVAVFLAFKGLIRGNFGVTAMTILLMALIFVDVLFLPALIRGAVRTIDDQVINTVTSDLVITASAGAGTIDNPGALLAEIERTNGVRAATATTRVGTQISHGSESNAWSVDAIDPSSYRRVFTTPGHLIEGSFLRSADTTGIVLGVDVAGADRTHERTYSRSLKTVHAGDVVTVTLAGGVTRPFTVRGIYQNRFPLSDQGAFISDAAAAAILPGAPDRATAIYVKADAGVSSGALKVRLEPLRTGVNLQTPEQLTAAIQDQIDTFDLINNIMRAMSLLVAAITVFIITYVDLVNRRRQIGIERAIGITATAMVGSYVIKTVVNAIVGTLVGLAVFVFALTPFVQSHPFQFPNGPVTLVLDAQEAARNMGVLVAVAVVSVLIPAVRAMRMKILDAIWGT</sequence>
<keyword evidence="6 7" id="KW-0472">Membrane</keyword>
<dbReference type="EMBL" id="VRMG01000004">
    <property type="protein sequence ID" value="TXN31888.1"/>
    <property type="molecule type" value="Genomic_DNA"/>
</dbReference>
<keyword evidence="10" id="KW-1185">Reference proteome</keyword>
<feature type="transmembrane region" description="Helical" evidence="7">
    <location>
        <begin position="372"/>
        <end position="392"/>
    </location>
</feature>
<dbReference type="PANTHER" id="PTHR30489:SF0">
    <property type="entry name" value="LIPOPROTEIN-RELEASING SYSTEM TRANSMEMBRANE PROTEIN LOLE"/>
    <property type="match status" value="1"/>
</dbReference>
<name>A0A5C8UW57_9MICO</name>
<dbReference type="Pfam" id="PF02687">
    <property type="entry name" value="FtsX"/>
    <property type="match status" value="1"/>
</dbReference>
<keyword evidence="5 7" id="KW-1133">Transmembrane helix</keyword>
<feature type="domain" description="ABC3 transporter permease C-terminal" evidence="8">
    <location>
        <begin position="281"/>
        <end position="398"/>
    </location>
</feature>
<evidence type="ECO:0000256" key="3">
    <source>
        <dbReference type="ARBA" id="ARBA00022475"/>
    </source>
</evidence>
<evidence type="ECO:0000256" key="4">
    <source>
        <dbReference type="ARBA" id="ARBA00022692"/>
    </source>
</evidence>
<keyword evidence="4 7" id="KW-0812">Transmembrane</keyword>
<dbReference type="Proteomes" id="UP000321379">
    <property type="component" value="Unassembled WGS sequence"/>
</dbReference>
<comment type="similarity">
    <text evidence="2">Belongs to the ABC-4 integral membrane protein family. LolC/E subfamily.</text>
</comment>
<comment type="caution">
    <text evidence="9">The sequence shown here is derived from an EMBL/GenBank/DDBJ whole genome shotgun (WGS) entry which is preliminary data.</text>
</comment>
<comment type="subcellular location">
    <subcellularLocation>
        <location evidence="1">Cell membrane</location>
        <topology evidence="1">Multi-pass membrane protein</topology>
    </subcellularLocation>
</comment>
<gene>
    <name evidence="9" type="ORF">FVP33_02905</name>
</gene>
<proteinExistence type="inferred from homology"/>
<protein>
    <submittedName>
        <fullName evidence="9">ABC transporter permease</fullName>
    </submittedName>
</protein>
<evidence type="ECO:0000256" key="5">
    <source>
        <dbReference type="ARBA" id="ARBA00022989"/>
    </source>
</evidence>